<comment type="subcellular location">
    <subcellularLocation>
        <location evidence="1">Membrane</location>
        <topology evidence="1">Multi-pass membrane protein</topology>
    </subcellularLocation>
</comment>
<feature type="region of interest" description="Disordered" evidence="6">
    <location>
        <begin position="211"/>
        <end position="234"/>
    </location>
</feature>
<evidence type="ECO:0000256" key="1">
    <source>
        <dbReference type="ARBA" id="ARBA00004141"/>
    </source>
</evidence>
<feature type="transmembrane region" description="Helical" evidence="7">
    <location>
        <begin position="50"/>
        <end position="73"/>
    </location>
</feature>
<reference evidence="9" key="1">
    <citation type="submission" date="2003-08" db="EMBL/GenBank/DDBJ databases">
        <authorList>
            <person name="Birren B."/>
            <person name="Nusbaum C."/>
            <person name="Abebe A."/>
            <person name="Abouelleil A."/>
            <person name="Adekoya E."/>
            <person name="Ait-zahra M."/>
            <person name="Allen N."/>
            <person name="Allen T."/>
            <person name="An P."/>
            <person name="Anderson M."/>
            <person name="Anderson S."/>
            <person name="Arachchi H."/>
            <person name="Armbruster J."/>
            <person name="Bachantsang P."/>
            <person name="Baldwin J."/>
            <person name="Barry A."/>
            <person name="Bayul T."/>
            <person name="Blitshsteyn B."/>
            <person name="Bloom T."/>
            <person name="Blye J."/>
            <person name="Boguslavskiy L."/>
            <person name="Borowsky M."/>
            <person name="Boukhgalter B."/>
            <person name="Brunache A."/>
            <person name="Butler J."/>
            <person name="Calixte N."/>
            <person name="Calvo S."/>
            <person name="Camarata J."/>
            <person name="Campo K."/>
            <person name="Chang J."/>
            <person name="Cheshatsang Y."/>
            <person name="Citroen M."/>
            <person name="Collymore A."/>
            <person name="Considine T."/>
            <person name="Cook A."/>
            <person name="Cooke P."/>
            <person name="Corum B."/>
            <person name="Cuomo C."/>
            <person name="David R."/>
            <person name="Dawoe T."/>
            <person name="Degray S."/>
            <person name="Dodge S."/>
            <person name="Dooley K."/>
            <person name="Dorje P."/>
            <person name="Dorjee K."/>
            <person name="Dorris L."/>
            <person name="Duffey N."/>
            <person name="Dupes A."/>
            <person name="Elkins T."/>
            <person name="Engels R."/>
            <person name="Erickson J."/>
            <person name="Farina A."/>
            <person name="Faro S."/>
            <person name="Ferreira P."/>
            <person name="Fischer H."/>
            <person name="Fitzgerald M."/>
            <person name="Foley K."/>
            <person name="Gage D."/>
            <person name="Galagan J."/>
            <person name="Gearin G."/>
            <person name="Gnerre S."/>
            <person name="Gnirke A."/>
            <person name="Goyette A."/>
            <person name="Graham J."/>
            <person name="Grandbois E."/>
            <person name="Gyaltsen K."/>
            <person name="Hafez N."/>
            <person name="Hagopian D."/>
            <person name="Hagos B."/>
            <person name="Hall J."/>
            <person name="Hatcher B."/>
            <person name="Heller A."/>
            <person name="Higgins H."/>
            <person name="Honan T."/>
            <person name="Horn A."/>
            <person name="Houde N."/>
            <person name="Hughes L."/>
            <person name="Hulme W."/>
            <person name="Husby E."/>
            <person name="Iliev I."/>
            <person name="Jaffe D."/>
            <person name="Jones C."/>
            <person name="Kamal M."/>
            <person name="Kamat A."/>
            <person name="Kamvysselis M."/>
            <person name="Karlsson E."/>
            <person name="Kells C."/>
            <person name="Kieu A."/>
            <person name="Kisner P."/>
            <person name="Kodira C."/>
            <person name="Kulbokas E."/>
            <person name="Labutti K."/>
            <person name="Lama D."/>
            <person name="Landers T."/>
            <person name="Leger J."/>
            <person name="Levine S."/>
            <person name="Lewis D."/>
            <person name="Lewis T."/>
            <person name="Lindblad-toh K."/>
            <person name="Liu X."/>
            <person name="Lokyitsang T."/>
            <person name="Lokyitsang Y."/>
            <person name="Lucien O."/>
            <person name="Lui A."/>
            <person name="Ma L.J."/>
            <person name="Mabbitt R."/>
            <person name="Macdonald J."/>
            <person name="Maclean C."/>
            <person name="Major J."/>
            <person name="Manning J."/>
            <person name="Marabella R."/>
            <person name="Maru K."/>
            <person name="Matthews C."/>
            <person name="Mauceli E."/>
            <person name="Mccarthy M."/>
            <person name="Mcdonough S."/>
            <person name="Mcghee T."/>
            <person name="Meldrim J."/>
            <person name="Meneus L."/>
            <person name="Mesirov J."/>
            <person name="Mihalev A."/>
            <person name="Mihova T."/>
            <person name="Mikkelsen T."/>
            <person name="Mlenga V."/>
            <person name="Moru K."/>
            <person name="Mozes J."/>
            <person name="Mulrain L."/>
            <person name="Munson G."/>
            <person name="Naylor J."/>
            <person name="Newes C."/>
            <person name="Nguyen C."/>
            <person name="Nguyen N."/>
            <person name="Nguyen T."/>
            <person name="Nicol R."/>
            <person name="Nielsen C."/>
            <person name="Nizzari M."/>
            <person name="Norbu C."/>
            <person name="Norbu N."/>
            <person name="O'donnell P."/>
            <person name="Okoawo O."/>
            <person name="O'leary S."/>
            <person name="Omotosho B."/>
            <person name="O'neill K."/>
            <person name="Osman S."/>
            <person name="Parker S."/>
            <person name="Perrin D."/>
            <person name="Phunkhang P."/>
            <person name="Piqani B."/>
            <person name="Purcell S."/>
            <person name="Rachupka T."/>
            <person name="Ramasamy U."/>
            <person name="Rameau R."/>
            <person name="Ray V."/>
            <person name="Raymond C."/>
            <person name="Retta R."/>
            <person name="Richardson S."/>
            <person name="Rise C."/>
            <person name="Rodriguez J."/>
            <person name="Rogers J."/>
            <person name="Rogov P."/>
            <person name="Rutman M."/>
            <person name="Schupbach R."/>
            <person name="Seaman C."/>
            <person name="Settipalli S."/>
            <person name="Sharpe T."/>
            <person name="Sheridan J."/>
            <person name="Sherpa N."/>
            <person name="Shi J."/>
            <person name="Smirnov S."/>
            <person name="Smith C."/>
            <person name="Sougnez C."/>
            <person name="Spencer B."/>
            <person name="Stalker J."/>
            <person name="Stange-thomann N."/>
            <person name="Stavropoulos S."/>
            <person name="Stetson K."/>
            <person name="Stone C."/>
            <person name="Stone S."/>
            <person name="Stubbs M."/>
            <person name="Talamas J."/>
            <person name="Tchuinga P."/>
            <person name="Tenzing P."/>
            <person name="Tesfaye S."/>
            <person name="Theodore J."/>
            <person name="Thoulutsang Y."/>
            <person name="Topham K."/>
            <person name="Towey S."/>
            <person name="Tsamla T."/>
            <person name="Tsomo N."/>
            <person name="Vallee D."/>
            <person name="Vassiliev H."/>
            <person name="Venkataraman V."/>
            <person name="Vinson J."/>
            <person name="Vo A."/>
            <person name="Wade C."/>
            <person name="Wang S."/>
            <person name="Wangchuk T."/>
            <person name="Wangdi T."/>
            <person name="Whittaker C."/>
            <person name="Wilkinson J."/>
            <person name="Wu Y."/>
            <person name="Wyman D."/>
            <person name="Yadav S."/>
            <person name="Yang S."/>
            <person name="Yang X."/>
            <person name="Yeager S."/>
            <person name="Yee E."/>
            <person name="Young G."/>
            <person name="Zainoun J."/>
            <person name="Zembeck L."/>
            <person name="Zimmer A."/>
            <person name="Zody M."/>
            <person name="Lander E."/>
        </authorList>
    </citation>
    <scope>NUCLEOTIDE SEQUENCE [LARGE SCALE GENOMIC DNA]</scope>
</reference>
<keyword evidence="5 7" id="KW-0472">Membrane</keyword>
<keyword evidence="3 7" id="KW-0812">Transmembrane</keyword>
<evidence type="ECO:0000256" key="5">
    <source>
        <dbReference type="ARBA" id="ARBA00023136"/>
    </source>
</evidence>
<name>H2YIN2_CIOSA</name>
<feature type="transmembrane region" description="Helical" evidence="7">
    <location>
        <begin position="85"/>
        <end position="106"/>
    </location>
</feature>
<keyword evidence="9" id="KW-1185">Reference proteome</keyword>
<feature type="transmembrane region" description="Helical" evidence="7">
    <location>
        <begin position="442"/>
        <end position="461"/>
    </location>
</feature>
<dbReference type="PANTHER" id="PTHR10283:SF135">
    <property type="entry name" value="SOLUTE CARRIER FAMILY 13 MEMBER 5"/>
    <property type="match status" value="1"/>
</dbReference>
<dbReference type="AlphaFoldDB" id="H2YIN2"/>
<evidence type="ECO:0000256" key="3">
    <source>
        <dbReference type="ARBA" id="ARBA00022692"/>
    </source>
</evidence>
<feature type="transmembrane region" description="Helical" evidence="7">
    <location>
        <begin position="126"/>
        <end position="146"/>
    </location>
</feature>
<dbReference type="GO" id="GO:0005886">
    <property type="term" value="C:plasma membrane"/>
    <property type="evidence" value="ECO:0007669"/>
    <property type="project" value="TreeGrafter"/>
</dbReference>
<dbReference type="GeneTree" id="ENSGT01030000234550"/>
<feature type="transmembrane region" description="Helical" evidence="7">
    <location>
        <begin position="482"/>
        <end position="512"/>
    </location>
</feature>
<evidence type="ECO:0008006" key="10">
    <source>
        <dbReference type="Google" id="ProtNLM"/>
    </source>
</evidence>
<reference evidence="8" key="2">
    <citation type="submission" date="2025-08" db="UniProtKB">
        <authorList>
            <consortium name="Ensembl"/>
        </authorList>
    </citation>
    <scope>IDENTIFICATION</scope>
</reference>
<proteinExistence type="inferred from homology"/>
<evidence type="ECO:0000256" key="6">
    <source>
        <dbReference type="SAM" id="MobiDB-lite"/>
    </source>
</evidence>
<evidence type="ECO:0000313" key="8">
    <source>
        <dbReference type="Ensembl" id="ENSCSAVP00000005181.1"/>
    </source>
</evidence>
<feature type="transmembrane region" description="Helical" evidence="7">
    <location>
        <begin position="12"/>
        <end position="30"/>
    </location>
</feature>
<sequence length="604" mass="67273">KMGILKDLIKFRSTIILIVTPIIFLPLMIFPPPHLYTEMACAYTILVMAVYWVTEVVPLAVTALLPLVFYPFLGVLPASKVSMQYLKDVNVLFLGGLTVAVAVEHWNLHKRIALKVLTFVGAKPRWLLFGFMATTAFLSMWISNVATTAMMIPIAQAVLHELISDQYPIFPNTQQSHITPPLNRPISPHSNNNPKLPIPVKTPYYSLHVGDSGRSTPDDSDEPHHPHIVHPSSGIVCPAQPNPLGKLLKRFFLLYKVYQVVGDIGLNICGSFFSVGTAKMDLSTPDYVIQKKLEMSNRRNKKYGIFIHLKINIKFYTIINIEMKQYLYILLTLYLPSFREIFPCFLGKRSKSKDELQAERVIRRQYEELGAMSFAEKSVLGLFITLALLWLTRDPGFVRGWGSLPIFRSKYMVGKPLVLPTYASPMEPVPPLLSWNVVQQKMAWNVILLLGGGFAMALGSKESGLSSWIGQQMEPLNGIPPFWANLICCVVICALTQCTSNTATATVFLPILAELAQTLGVNPLYLMLPATVITSYAFMLPVSTPPNAIAYSYGYLSMSDMIKAGFMMNICGIFFALFSVNAFGGPAFSVFVTHPSWLPSMATV</sequence>
<evidence type="ECO:0000256" key="7">
    <source>
        <dbReference type="SAM" id="Phobius"/>
    </source>
</evidence>
<protein>
    <recommendedName>
        <fullName evidence="10">Citrate transporter-like domain-containing protein</fullName>
    </recommendedName>
</protein>
<comment type="similarity">
    <text evidence="2">Belongs to the SLC13A/DASS transporter (TC 2.A.47) family. NADC subfamily.</text>
</comment>
<dbReference type="InterPro" id="IPR001898">
    <property type="entry name" value="SLC13A/DASS"/>
</dbReference>
<evidence type="ECO:0000256" key="4">
    <source>
        <dbReference type="ARBA" id="ARBA00022989"/>
    </source>
</evidence>
<reference evidence="8" key="3">
    <citation type="submission" date="2025-09" db="UniProtKB">
        <authorList>
            <consortium name="Ensembl"/>
        </authorList>
    </citation>
    <scope>IDENTIFICATION</scope>
</reference>
<dbReference type="PANTHER" id="PTHR10283">
    <property type="entry name" value="SOLUTE CARRIER FAMILY 13 MEMBER"/>
    <property type="match status" value="1"/>
</dbReference>
<evidence type="ECO:0000313" key="9">
    <source>
        <dbReference type="Proteomes" id="UP000007875"/>
    </source>
</evidence>
<evidence type="ECO:0000256" key="2">
    <source>
        <dbReference type="ARBA" id="ARBA00006772"/>
    </source>
</evidence>
<dbReference type="GO" id="GO:0015370">
    <property type="term" value="F:solute:sodium symporter activity"/>
    <property type="evidence" value="ECO:0007669"/>
    <property type="project" value="UniProtKB-ARBA"/>
</dbReference>
<organism evidence="8 9">
    <name type="scientific">Ciona savignyi</name>
    <name type="common">Pacific transparent sea squirt</name>
    <dbReference type="NCBI Taxonomy" id="51511"/>
    <lineage>
        <taxon>Eukaryota</taxon>
        <taxon>Metazoa</taxon>
        <taxon>Chordata</taxon>
        <taxon>Tunicata</taxon>
        <taxon>Ascidiacea</taxon>
        <taxon>Phlebobranchia</taxon>
        <taxon>Cionidae</taxon>
        <taxon>Ciona</taxon>
    </lineage>
</organism>
<keyword evidence="4 7" id="KW-1133">Transmembrane helix</keyword>
<dbReference type="Ensembl" id="ENSCSAVT00000005252.1">
    <property type="protein sequence ID" value="ENSCSAVP00000005181.1"/>
    <property type="gene ID" value="ENSCSAVG00000003089.1"/>
</dbReference>
<feature type="transmembrane region" description="Helical" evidence="7">
    <location>
        <begin position="564"/>
        <end position="591"/>
    </location>
</feature>
<accession>H2YIN2</accession>
<dbReference type="Proteomes" id="UP000007875">
    <property type="component" value="Unassembled WGS sequence"/>
</dbReference>
<dbReference type="Pfam" id="PF00939">
    <property type="entry name" value="Na_sulph_symp"/>
    <property type="match status" value="2"/>
</dbReference>